<evidence type="ECO:0000313" key="1">
    <source>
        <dbReference type="EMBL" id="KAJ4705983.1"/>
    </source>
</evidence>
<comment type="caution">
    <text evidence="1">The sequence shown here is derived from an EMBL/GenBank/DDBJ whole genome shotgun (WGS) entry which is preliminary data.</text>
</comment>
<sequence>MFGSPLYEVELILCSGKELKNVNWRNGPNRPYAVVYIDNGPKRTSGVDEEGDTLPEWNQSLIVPTAGPIDPEMSILFIDIVHAGNEEGTKPLIGQAQIRVGQILEEVGPRERVSRTLKLRRPSGRPQGKIDVQVCIRELRAVPPSNGYPLPQPVYCVPPPRPMHQHDHPHYPLAAPPTGYPIGPPQSSYGLPHAHCQPPSAPPAYVGATATAMPAARTLYGGPSPQPLQAMPAGVANRNTGSKFGLKSGLAAGAMGGLAAGALGGGFGGMALANGLDECCSDSD</sequence>
<evidence type="ECO:0000313" key="2">
    <source>
        <dbReference type="Proteomes" id="UP001164539"/>
    </source>
</evidence>
<accession>A0ACC1X5Q8</accession>
<dbReference type="Proteomes" id="UP001164539">
    <property type="component" value="Chromosome 11"/>
</dbReference>
<dbReference type="EMBL" id="CM051404">
    <property type="protein sequence ID" value="KAJ4705983.1"/>
    <property type="molecule type" value="Genomic_DNA"/>
</dbReference>
<reference evidence="1 2" key="1">
    <citation type="journal article" date="2023" name="Science">
        <title>Complex scaffold remodeling in plant triterpene biosynthesis.</title>
        <authorList>
            <person name="De La Pena R."/>
            <person name="Hodgson H."/>
            <person name="Liu J.C."/>
            <person name="Stephenson M.J."/>
            <person name="Martin A.C."/>
            <person name="Owen C."/>
            <person name="Harkess A."/>
            <person name="Leebens-Mack J."/>
            <person name="Jimenez L.E."/>
            <person name="Osbourn A."/>
            <person name="Sattely E.S."/>
        </authorList>
    </citation>
    <scope>NUCLEOTIDE SEQUENCE [LARGE SCALE GENOMIC DNA]</scope>
    <source>
        <strain evidence="2">cv. JPN11</strain>
        <tissue evidence="1">Leaf</tissue>
    </source>
</reference>
<gene>
    <name evidence="1" type="ORF">OWV82_019698</name>
</gene>
<keyword evidence="2" id="KW-1185">Reference proteome</keyword>
<proteinExistence type="predicted"/>
<organism evidence="1 2">
    <name type="scientific">Melia azedarach</name>
    <name type="common">Chinaberry tree</name>
    <dbReference type="NCBI Taxonomy" id="155640"/>
    <lineage>
        <taxon>Eukaryota</taxon>
        <taxon>Viridiplantae</taxon>
        <taxon>Streptophyta</taxon>
        <taxon>Embryophyta</taxon>
        <taxon>Tracheophyta</taxon>
        <taxon>Spermatophyta</taxon>
        <taxon>Magnoliopsida</taxon>
        <taxon>eudicotyledons</taxon>
        <taxon>Gunneridae</taxon>
        <taxon>Pentapetalae</taxon>
        <taxon>rosids</taxon>
        <taxon>malvids</taxon>
        <taxon>Sapindales</taxon>
        <taxon>Meliaceae</taxon>
        <taxon>Melia</taxon>
    </lineage>
</organism>
<name>A0ACC1X5Q8_MELAZ</name>
<protein>
    <submittedName>
        <fullName evidence="1">C2 domain-containing protein</fullName>
    </submittedName>
</protein>